<dbReference type="EMBL" id="JAYGHT010000027">
    <property type="protein sequence ID" value="MEA5519353.1"/>
    <property type="molecule type" value="Genomic_DNA"/>
</dbReference>
<feature type="domain" description="Transposase putative helix-turn-helix" evidence="1">
    <location>
        <begin position="1"/>
        <end position="37"/>
    </location>
</feature>
<comment type="caution">
    <text evidence="2">The sequence shown here is derived from an EMBL/GenBank/DDBJ whole genome shotgun (WGS) entry which is preliminary data.</text>
</comment>
<proteinExistence type="predicted"/>
<reference evidence="2 3" key="1">
    <citation type="submission" date="2023-12" db="EMBL/GenBank/DDBJ databases">
        <title>Baltic Sea Cyanobacteria.</title>
        <authorList>
            <person name="Delbaje E."/>
            <person name="Fewer D.P."/>
            <person name="Shishido T.K."/>
        </authorList>
    </citation>
    <scope>NUCLEOTIDE SEQUENCE [LARGE SCALE GENOMIC DNA]</scope>
    <source>
        <strain evidence="2 3">CCNP 1315</strain>
    </source>
</reference>
<accession>A0ABU5TWR9</accession>
<organism evidence="2 3">
    <name type="scientific">Limnoraphis robusta CCNP1315</name>
    <dbReference type="NCBI Taxonomy" id="3110306"/>
    <lineage>
        <taxon>Bacteria</taxon>
        <taxon>Bacillati</taxon>
        <taxon>Cyanobacteriota</taxon>
        <taxon>Cyanophyceae</taxon>
        <taxon>Oscillatoriophycideae</taxon>
        <taxon>Oscillatoriales</taxon>
        <taxon>Sirenicapillariaceae</taxon>
        <taxon>Limnoraphis</taxon>
    </lineage>
</organism>
<dbReference type="InterPro" id="IPR021027">
    <property type="entry name" value="Transposase_put_HTH"/>
</dbReference>
<name>A0ABU5TWR9_9CYAN</name>
<sequence length="37" mass="4560">MQRAYHTKLKLNNKQKTLMATHAGYSRWVWNWALNLW</sequence>
<evidence type="ECO:0000313" key="3">
    <source>
        <dbReference type="Proteomes" id="UP001301728"/>
    </source>
</evidence>
<evidence type="ECO:0000259" key="1">
    <source>
        <dbReference type="Pfam" id="PF12323"/>
    </source>
</evidence>
<dbReference type="RefSeq" id="WP_323306814.1">
    <property type="nucleotide sequence ID" value="NZ_JAYGHT010000027.1"/>
</dbReference>
<dbReference type="Pfam" id="PF12323">
    <property type="entry name" value="HTH_OrfB_IS605"/>
    <property type="match status" value="1"/>
</dbReference>
<protein>
    <submittedName>
        <fullName evidence="2">Helix-turn-helix domain-containing protein</fullName>
    </submittedName>
</protein>
<evidence type="ECO:0000313" key="2">
    <source>
        <dbReference type="EMBL" id="MEA5519353.1"/>
    </source>
</evidence>
<keyword evidence="3" id="KW-1185">Reference proteome</keyword>
<gene>
    <name evidence="2" type="ORF">VB854_10365</name>
</gene>
<feature type="non-terminal residue" evidence="2">
    <location>
        <position position="37"/>
    </location>
</feature>
<dbReference type="Proteomes" id="UP001301728">
    <property type="component" value="Unassembled WGS sequence"/>
</dbReference>